<dbReference type="OrthoDB" id="3476326at2"/>
<accession>A0A511YWT2</accession>
<comment type="caution">
    <text evidence="2">The sequence shown here is derived from an EMBL/GenBank/DDBJ whole genome shotgun (WGS) entry which is preliminary data.</text>
</comment>
<sequence length="137" mass="14703">MRVLVATEETQGDRADDYTWATPGELVMFGVICATDLRGTGRGCGCGRAFAGLHSERATTTAQVAEWPSSLDDVVLAFRDSLARGGWLDFGGTEEEVHAVVVEAVMEVLLVADRYPAGTVIGTDRGRQYVRQPAAAR</sequence>
<dbReference type="AlphaFoldDB" id="A0A511YWT2"/>
<dbReference type="EMBL" id="BJYK01000002">
    <property type="protein sequence ID" value="GEN79645.1"/>
    <property type="molecule type" value="Genomic_DNA"/>
</dbReference>
<evidence type="ECO:0000313" key="2">
    <source>
        <dbReference type="EMBL" id="GEN79645.1"/>
    </source>
</evidence>
<evidence type="ECO:0000313" key="3">
    <source>
        <dbReference type="Proteomes" id="UP000321484"/>
    </source>
</evidence>
<dbReference type="InterPro" id="IPR056132">
    <property type="entry name" value="DUF7715"/>
</dbReference>
<organism evidence="2 3">
    <name type="scientific">Actinotalea fermentans</name>
    <dbReference type="NCBI Taxonomy" id="43671"/>
    <lineage>
        <taxon>Bacteria</taxon>
        <taxon>Bacillati</taxon>
        <taxon>Actinomycetota</taxon>
        <taxon>Actinomycetes</taxon>
        <taxon>Micrococcales</taxon>
        <taxon>Cellulomonadaceae</taxon>
        <taxon>Actinotalea</taxon>
    </lineage>
</organism>
<dbReference type="Proteomes" id="UP000321484">
    <property type="component" value="Unassembled WGS sequence"/>
</dbReference>
<evidence type="ECO:0000259" key="1">
    <source>
        <dbReference type="Pfam" id="PF24831"/>
    </source>
</evidence>
<gene>
    <name evidence="2" type="ORF">AFE02nite_13790</name>
</gene>
<feature type="domain" description="DUF7715" evidence="1">
    <location>
        <begin position="1"/>
        <end position="133"/>
    </location>
</feature>
<name>A0A511YWT2_9CELL</name>
<proteinExistence type="predicted"/>
<protein>
    <recommendedName>
        <fullName evidence="1">DUF7715 domain-containing protein</fullName>
    </recommendedName>
</protein>
<keyword evidence="3" id="KW-1185">Reference proteome</keyword>
<dbReference type="Pfam" id="PF24831">
    <property type="entry name" value="DUF7715"/>
    <property type="match status" value="1"/>
</dbReference>
<reference evidence="2 3" key="1">
    <citation type="submission" date="2019-07" db="EMBL/GenBank/DDBJ databases">
        <title>Whole genome shotgun sequence of Actinotalea fermentans NBRC 105374.</title>
        <authorList>
            <person name="Hosoyama A."/>
            <person name="Uohara A."/>
            <person name="Ohji S."/>
            <person name="Ichikawa N."/>
        </authorList>
    </citation>
    <scope>NUCLEOTIDE SEQUENCE [LARGE SCALE GENOMIC DNA]</scope>
    <source>
        <strain evidence="2 3">NBRC 105374</strain>
    </source>
</reference>